<dbReference type="GO" id="GO:0003700">
    <property type="term" value="F:DNA-binding transcription factor activity"/>
    <property type="evidence" value="ECO:0007669"/>
    <property type="project" value="InterPro"/>
</dbReference>
<dbReference type="Gene3D" id="1.10.10.10">
    <property type="entry name" value="Winged helix-like DNA-binding domain superfamily/Winged helix DNA-binding domain"/>
    <property type="match status" value="1"/>
</dbReference>
<protein>
    <submittedName>
        <fullName evidence="2">Transcriptional regulator, MarR family</fullName>
    </submittedName>
</protein>
<dbReference type="SMART" id="SM00347">
    <property type="entry name" value="HTH_MARR"/>
    <property type="match status" value="1"/>
</dbReference>
<dbReference type="InterPro" id="IPR039422">
    <property type="entry name" value="MarR/SlyA-like"/>
</dbReference>
<reference evidence="2 3" key="1">
    <citation type="journal article" date="2012" name="J. Bacteriol.">
        <title>Complete genome sequence of phototrophic betaproteobacterium Rubrivivax gelatinosus IL144.</title>
        <authorList>
            <person name="Nagashima S."/>
            <person name="Kamimura A."/>
            <person name="Shimizu T."/>
            <person name="Nakamura-isaki S."/>
            <person name="Aono E."/>
            <person name="Sakamoto K."/>
            <person name="Ichikawa N."/>
            <person name="Nakazawa H."/>
            <person name="Sekine M."/>
            <person name="Yamazaki S."/>
            <person name="Fujita N."/>
            <person name="Shimada K."/>
            <person name="Hanada S."/>
            <person name="Nagashima K.V.P."/>
        </authorList>
    </citation>
    <scope>NUCLEOTIDE SEQUENCE [LARGE SCALE GENOMIC DNA]</scope>
    <source>
        <strain evidence="3">NBRC 100245 / IL144</strain>
    </source>
</reference>
<dbReference type="KEGG" id="rge:RGE_26630"/>
<dbReference type="PANTHER" id="PTHR33164:SF43">
    <property type="entry name" value="HTH-TYPE TRANSCRIPTIONAL REPRESSOR YETL"/>
    <property type="match status" value="1"/>
</dbReference>
<dbReference type="RefSeq" id="WP_014428864.1">
    <property type="nucleotide sequence ID" value="NC_017075.1"/>
</dbReference>
<accession>I0HSL5</accession>
<proteinExistence type="predicted"/>
<evidence type="ECO:0000313" key="2">
    <source>
        <dbReference type="EMBL" id="BAL96002.1"/>
    </source>
</evidence>
<evidence type="ECO:0000313" key="3">
    <source>
        <dbReference type="Proteomes" id="UP000007883"/>
    </source>
</evidence>
<dbReference type="SUPFAM" id="SSF46785">
    <property type="entry name" value="Winged helix' DNA-binding domain"/>
    <property type="match status" value="1"/>
</dbReference>
<dbReference type="AlphaFoldDB" id="I0HSL5"/>
<dbReference type="PATRIC" id="fig|983917.3.peg.2588"/>
<gene>
    <name evidence="2" type="ordered locus">RGE_26630</name>
</gene>
<dbReference type="STRING" id="983917.RGE_26630"/>
<evidence type="ECO:0000259" key="1">
    <source>
        <dbReference type="PROSITE" id="PS50995"/>
    </source>
</evidence>
<organism evidence="2 3">
    <name type="scientific">Rubrivivax gelatinosus (strain NBRC 100245 / IL144)</name>
    <dbReference type="NCBI Taxonomy" id="983917"/>
    <lineage>
        <taxon>Bacteria</taxon>
        <taxon>Pseudomonadati</taxon>
        <taxon>Pseudomonadota</taxon>
        <taxon>Betaproteobacteria</taxon>
        <taxon>Burkholderiales</taxon>
        <taxon>Sphaerotilaceae</taxon>
        <taxon>Rubrivivax</taxon>
    </lineage>
</organism>
<dbReference type="InterPro" id="IPR036388">
    <property type="entry name" value="WH-like_DNA-bd_sf"/>
</dbReference>
<dbReference type="Proteomes" id="UP000007883">
    <property type="component" value="Chromosome"/>
</dbReference>
<name>I0HSL5_RUBGI</name>
<dbReference type="HOGENOM" id="CLU_1792998_0_0_4"/>
<dbReference type="InterPro" id="IPR036390">
    <property type="entry name" value="WH_DNA-bd_sf"/>
</dbReference>
<dbReference type="eggNOG" id="COG1846">
    <property type="taxonomic scope" value="Bacteria"/>
</dbReference>
<sequence length="158" mass="17162">MDSPTFARRLGLLYRELSLRAARRMEQGRDSLAPEAVELLLHLAQTGPATLAELARQLERPQSTVSARVSMLEAGGLLSRQPDRQDPRRLQVWLSASGRRALAEAMELLDTACLAAAAAAWDGERRRRLVDELDALLDAMPPLAAPAAVGQRAANDDG</sequence>
<dbReference type="PANTHER" id="PTHR33164">
    <property type="entry name" value="TRANSCRIPTIONAL REGULATOR, MARR FAMILY"/>
    <property type="match status" value="1"/>
</dbReference>
<dbReference type="GO" id="GO:0006950">
    <property type="term" value="P:response to stress"/>
    <property type="evidence" value="ECO:0007669"/>
    <property type="project" value="TreeGrafter"/>
</dbReference>
<dbReference type="EMBL" id="AP012320">
    <property type="protein sequence ID" value="BAL96002.1"/>
    <property type="molecule type" value="Genomic_DNA"/>
</dbReference>
<dbReference type="Pfam" id="PF25212">
    <property type="entry name" value="HVO_A0114"/>
    <property type="match status" value="1"/>
</dbReference>
<dbReference type="PROSITE" id="PS50995">
    <property type="entry name" value="HTH_MARR_2"/>
    <property type="match status" value="1"/>
</dbReference>
<dbReference type="InterPro" id="IPR000835">
    <property type="entry name" value="HTH_MarR-typ"/>
</dbReference>
<keyword evidence="3" id="KW-1185">Reference proteome</keyword>
<feature type="domain" description="HTH marR-type" evidence="1">
    <location>
        <begin position="3"/>
        <end position="138"/>
    </location>
</feature>